<evidence type="ECO:0000259" key="4">
    <source>
        <dbReference type="PROSITE" id="PS51085"/>
    </source>
</evidence>
<comment type="cofactor">
    <cofactor evidence="3">
        <name>[2Fe-2S] cluster</name>
        <dbReference type="ChEBI" id="CHEBI:190135"/>
    </cofactor>
</comment>
<evidence type="ECO:0000313" key="6">
    <source>
        <dbReference type="EMBL" id="MCV2371186.1"/>
    </source>
</evidence>
<accession>A0ABT2YM99</accession>
<dbReference type="InterPro" id="IPR008333">
    <property type="entry name" value="Cbr1-like_FAD-bd_dom"/>
</dbReference>
<dbReference type="InterPro" id="IPR017938">
    <property type="entry name" value="Riboflavin_synthase-like_b-brl"/>
</dbReference>
<dbReference type="SUPFAM" id="SSF52343">
    <property type="entry name" value="Ferredoxin reductase-like, C-terminal NADP-linked domain"/>
    <property type="match status" value="1"/>
</dbReference>
<dbReference type="InterPro" id="IPR012675">
    <property type="entry name" value="Beta-grasp_dom_sf"/>
</dbReference>
<dbReference type="PRINTS" id="PR00371">
    <property type="entry name" value="FPNCR"/>
</dbReference>
<dbReference type="InterPro" id="IPR001709">
    <property type="entry name" value="Flavoprot_Pyr_Nucl_cyt_Rdtase"/>
</dbReference>
<dbReference type="Gene3D" id="3.40.50.80">
    <property type="entry name" value="Nucleotide-binding domain of ferredoxin-NADP reductase (FNR) module"/>
    <property type="match status" value="1"/>
</dbReference>
<comment type="caution">
    <text evidence="6">The sequence shown here is derived from an EMBL/GenBank/DDBJ whole genome shotgun (WGS) entry which is preliminary data.</text>
</comment>
<name>A0ABT2YM99_9BURK</name>
<gene>
    <name evidence="6" type="ORF">LNV07_24110</name>
</gene>
<organism evidence="6 7">
    <name type="scientific">Roseateles oligotrophus</name>
    <dbReference type="NCBI Taxonomy" id="1769250"/>
    <lineage>
        <taxon>Bacteria</taxon>
        <taxon>Pseudomonadati</taxon>
        <taxon>Pseudomonadota</taxon>
        <taxon>Betaproteobacteria</taxon>
        <taxon>Burkholderiales</taxon>
        <taxon>Sphaerotilaceae</taxon>
        <taxon>Roseateles</taxon>
    </lineage>
</organism>
<dbReference type="InterPro" id="IPR036010">
    <property type="entry name" value="2Fe-2S_ferredoxin-like_sf"/>
</dbReference>
<proteinExistence type="predicted"/>
<dbReference type="InterPro" id="IPR017927">
    <property type="entry name" value="FAD-bd_FR_type"/>
</dbReference>
<dbReference type="CDD" id="cd00207">
    <property type="entry name" value="fer2"/>
    <property type="match status" value="1"/>
</dbReference>
<dbReference type="EMBL" id="JAJIRN010000013">
    <property type="protein sequence ID" value="MCV2371186.1"/>
    <property type="molecule type" value="Genomic_DNA"/>
</dbReference>
<evidence type="ECO:0000259" key="5">
    <source>
        <dbReference type="PROSITE" id="PS51384"/>
    </source>
</evidence>
<evidence type="ECO:0000256" key="2">
    <source>
        <dbReference type="ARBA" id="ARBA00022714"/>
    </source>
</evidence>
<evidence type="ECO:0000256" key="3">
    <source>
        <dbReference type="ARBA" id="ARBA00034078"/>
    </source>
</evidence>
<dbReference type="InterPro" id="IPR050415">
    <property type="entry name" value="MRET"/>
</dbReference>
<dbReference type="Pfam" id="PF00111">
    <property type="entry name" value="Fer2"/>
    <property type="match status" value="1"/>
</dbReference>
<keyword evidence="7" id="KW-1185">Reference proteome</keyword>
<dbReference type="SUPFAM" id="SSF63380">
    <property type="entry name" value="Riboflavin synthase domain-like"/>
    <property type="match status" value="1"/>
</dbReference>
<dbReference type="InterPro" id="IPR039261">
    <property type="entry name" value="FNR_nucleotide-bd"/>
</dbReference>
<dbReference type="Pfam" id="PF00175">
    <property type="entry name" value="NAD_binding_1"/>
    <property type="match status" value="1"/>
</dbReference>
<comment type="cofactor">
    <cofactor evidence="1">
        <name>FAD</name>
        <dbReference type="ChEBI" id="CHEBI:57692"/>
    </cofactor>
</comment>
<dbReference type="CDD" id="cd06189">
    <property type="entry name" value="flavin_oxioreductase"/>
    <property type="match status" value="1"/>
</dbReference>
<protein>
    <submittedName>
        <fullName evidence="6">FAD-binding oxidoreductase</fullName>
    </submittedName>
</protein>
<dbReference type="Proteomes" id="UP001209701">
    <property type="component" value="Unassembled WGS sequence"/>
</dbReference>
<keyword evidence="2" id="KW-0479">Metal-binding</keyword>
<dbReference type="PROSITE" id="PS00197">
    <property type="entry name" value="2FE2S_FER_1"/>
    <property type="match status" value="1"/>
</dbReference>
<evidence type="ECO:0000256" key="1">
    <source>
        <dbReference type="ARBA" id="ARBA00001974"/>
    </source>
</evidence>
<feature type="domain" description="2Fe-2S ferredoxin-type" evidence="4">
    <location>
        <begin position="1"/>
        <end position="85"/>
    </location>
</feature>
<dbReference type="SUPFAM" id="SSF54292">
    <property type="entry name" value="2Fe-2S ferredoxin-like"/>
    <property type="match status" value="1"/>
</dbReference>
<keyword evidence="2" id="KW-0408">Iron</keyword>
<dbReference type="PROSITE" id="PS51085">
    <property type="entry name" value="2FE2S_FER_2"/>
    <property type="match status" value="1"/>
</dbReference>
<dbReference type="PRINTS" id="PR00410">
    <property type="entry name" value="PHEHYDRXLASE"/>
</dbReference>
<keyword evidence="2" id="KW-0001">2Fe-2S</keyword>
<dbReference type="PANTHER" id="PTHR47354:SF5">
    <property type="entry name" value="PROTEIN RFBI"/>
    <property type="match status" value="1"/>
</dbReference>
<dbReference type="InterPro" id="IPR006058">
    <property type="entry name" value="2Fe2S_fd_BS"/>
</dbReference>
<sequence length="324" mass="34826">MSNQKSFVAVPGTSLLDAAALAGLMLEHSCRSGRCGNCKAQLISGQVQSLQPDLALSPAQQADGWVLTCAVEACSNVQLALNDLGGELKLMKLPARLDALDRPAADVLRLSLRLPPNSGFKYLAGQHIELLGADGIRRSYSLASAPQADGKLELHIRRVDGGAMSEYWFMAAKVNDLLRFEGPRGSFFLRDVTGLDLVFLATGTGIAPIKAMLESLALRPADAQPRSIELYWGGRRPEDLYWTPPGMVAGVIPLSYIPVLSQADPHWQGARGHVQQELLRRHAVLNHAAVYACGSSAMIHNARSSLQLAGLPESSFYSDAFVSA</sequence>
<dbReference type="Pfam" id="PF00970">
    <property type="entry name" value="FAD_binding_6"/>
    <property type="match status" value="1"/>
</dbReference>
<reference evidence="6 7" key="1">
    <citation type="submission" date="2021-11" db="EMBL/GenBank/DDBJ databases">
        <authorList>
            <person name="Liang Q."/>
            <person name="Mou H."/>
            <person name="Liu Z."/>
        </authorList>
    </citation>
    <scope>NUCLEOTIDE SEQUENCE [LARGE SCALE GENOMIC DNA]</scope>
    <source>
        <strain evidence="6 7">CHU3</strain>
    </source>
</reference>
<dbReference type="InterPro" id="IPR001041">
    <property type="entry name" value="2Fe-2S_ferredoxin-type"/>
</dbReference>
<dbReference type="PANTHER" id="PTHR47354">
    <property type="entry name" value="NADH OXIDOREDUCTASE HCR"/>
    <property type="match status" value="1"/>
</dbReference>
<dbReference type="Gene3D" id="3.10.20.30">
    <property type="match status" value="1"/>
</dbReference>
<feature type="domain" description="FAD-binding FR-type" evidence="5">
    <location>
        <begin position="90"/>
        <end position="190"/>
    </location>
</feature>
<keyword evidence="2" id="KW-0411">Iron-sulfur</keyword>
<dbReference type="InterPro" id="IPR001433">
    <property type="entry name" value="OxRdtase_FAD/NAD-bd"/>
</dbReference>
<dbReference type="Gene3D" id="2.40.30.10">
    <property type="entry name" value="Translation factors"/>
    <property type="match status" value="1"/>
</dbReference>
<dbReference type="PROSITE" id="PS51384">
    <property type="entry name" value="FAD_FR"/>
    <property type="match status" value="1"/>
</dbReference>
<evidence type="ECO:0000313" key="7">
    <source>
        <dbReference type="Proteomes" id="UP001209701"/>
    </source>
</evidence>